<feature type="transmembrane region" description="Helical" evidence="1">
    <location>
        <begin position="20"/>
        <end position="42"/>
    </location>
</feature>
<dbReference type="EMBL" id="BMJQ01000006">
    <property type="protein sequence ID" value="GGF18768.1"/>
    <property type="molecule type" value="Genomic_DNA"/>
</dbReference>
<gene>
    <name evidence="2" type="ORF">GCM10011611_25810</name>
</gene>
<name>A0A8J3E524_9PROT</name>
<evidence type="ECO:0000313" key="3">
    <source>
        <dbReference type="Proteomes" id="UP000646365"/>
    </source>
</evidence>
<sequence>MAEPDPPFYVGYLKLPRGLRGFLAGVLVLLVILDVGLALLLFGGQKPHASGAWGTEGEVAYTGQFQARPYPLLRLAATRDRPAGAVLLADEGKIGAPDGLDELDGAMVEARGYPILRGDLTVLQLDQAPVRQDASVMAPLPAAAPEAAMLEGEIVDAKCYAGAMNPGEGKAHEACGSFCLYGGIPALFVTRADDGSLRWYLMAASDGGPVGEAARALVGRPVRLAGTISRGAGLAIFSVTPDQLAEVQSVERRMAAE</sequence>
<comment type="caution">
    <text evidence="2">The sequence shown here is derived from an EMBL/GenBank/DDBJ whole genome shotgun (WGS) entry which is preliminary data.</text>
</comment>
<organism evidence="2 3">
    <name type="scientific">Aliidongia dinghuensis</name>
    <dbReference type="NCBI Taxonomy" id="1867774"/>
    <lineage>
        <taxon>Bacteria</taxon>
        <taxon>Pseudomonadati</taxon>
        <taxon>Pseudomonadota</taxon>
        <taxon>Alphaproteobacteria</taxon>
        <taxon>Rhodospirillales</taxon>
        <taxon>Dongiaceae</taxon>
        <taxon>Aliidongia</taxon>
    </lineage>
</organism>
<dbReference type="RefSeq" id="WP_189046296.1">
    <property type="nucleotide sequence ID" value="NZ_BMJQ01000006.1"/>
</dbReference>
<reference evidence="2" key="2">
    <citation type="submission" date="2020-09" db="EMBL/GenBank/DDBJ databases">
        <authorList>
            <person name="Sun Q."/>
            <person name="Zhou Y."/>
        </authorList>
    </citation>
    <scope>NUCLEOTIDE SEQUENCE</scope>
    <source>
        <strain evidence="2">CGMCC 1.15725</strain>
    </source>
</reference>
<keyword evidence="1" id="KW-0472">Membrane</keyword>
<dbReference type="Proteomes" id="UP000646365">
    <property type="component" value="Unassembled WGS sequence"/>
</dbReference>
<keyword evidence="1" id="KW-0812">Transmembrane</keyword>
<reference evidence="2" key="1">
    <citation type="journal article" date="2014" name="Int. J. Syst. Evol. Microbiol.">
        <title>Complete genome sequence of Corynebacterium casei LMG S-19264T (=DSM 44701T), isolated from a smear-ripened cheese.</title>
        <authorList>
            <consortium name="US DOE Joint Genome Institute (JGI-PGF)"/>
            <person name="Walter F."/>
            <person name="Albersmeier A."/>
            <person name="Kalinowski J."/>
            <person name="Ruckert C."/>
        </authorList>
    </citation>
    <scope>NUCLEOTIDE SEQUENCE</scope>
    <source>
        <strain evidence="2">CGMCC 1.15725</strain>
    </source>
</reference>
<proteinExistence type="predicted"/>
<evidence type="ECO:0000313" key="2">
    <source>
        <dbReference type="EMBL" id="GGF18768.1"/>
    </source>
</evidence>
<accession>A0A8J3E524</accession>
<keyword evidence="3" id="KW-1185">Reference proteome</keyword>
<dbReference type="AlphaFoldDB" id="A0A8J3E524"/>
<evidence type="ECO:0000256" key="1">
    <source>
        <dbReference type="SAM" id="Phobius"/>
    </source>
</evidence>
<keyword evidence="1" id="KW-1133">Transmembrane helix</keyword>
<protein>
    <submittedName>
        <fullName evidence="2">Uncharacterized protein</fullName>
    </submittedName>
</protein>